<proteinExistence type="predicted"/>
<dbReference type="EMBL" id="KB743186">
    <property type="protein sequence ID" value="EOB00536.1"/>
    <property type="molecule type" value="Genomic_DNA"/>
</dbReference>
<dbReference type="AlphaFoldDB" id="R0JSW2"/>
<protein>
    <submittedName>
        <fullName evidence="2">Uncharacterized protein</fullName>
    </submittedName>
</protein>
<evidence type="ECO:0000313" key="3">
    <source>
        <dbReference type="Proteomes" id="UP000296049"/>
    </source>
</evidence>
<accession>R0JSW2</accession>
<evidence type="ECO:0000256" key="1">
    <source>
        <dbReference type="SAM" id="MobiDB-lite"/>
    </source>
</evidence>
<evidence type="ECO:0000313" key="2">
    <source>
        <dbReference type="EMBL" id="EOB00536.1"/>
    </source>
</evidence>
<name>R0JSW2_ANAPL</name>
<keyword evidence="3" id="KW-1185">Reference proteome</keyword>
<feature type="compositionally biased region" description="Low complexity" evidence="1">
    <location>
        <begin position="92"/>
        <end position="113"/>
    </location>
</feature>
<gene>
    <name evidence="2" type="ORF">Anapl_05216</name>
</gene>
<organism evidence="2 3">
    <name type="scientific">Anas platyrhynchos</name>
    <name type="common">Mallard</name>
    <name type="synonym">Anas boschas</name>
    <dbReference type="NCBI Taxonomy" id="8839"/>
    <lineage>
        <taxon>Eukaryota</taxon>
        <taxon>Metazoa</taxon>
        <taxon>Chordata</taxon>
        <taxon>Craniata</taxon>
        <taxon>Vertebrata</taxon>
        <taxon>Euteleostomi</taxon>
        <taxon>Archelosauria</taxon>
        <taxon>Archosauria</taxon>
        <taxon>Dinosauria</taxon>
        <taxon>Saurischia</taxon>
        <taxon>Theropoda</taxon>
        <taxon>Coelurosauria</taxon>
        <taxon>Aves</taxon>
        <taxon>Neognathae</taxon>
        <taxon>Galloanserae</taxon>
        <taxon>Anseriformes</taxon>
        <taxon>Anatidae</taxon>
        <taxon>Anatinae</taxon>
        <taxon>Anas</taxon>
    </lineage>
</organism>
<reference evidence="3" key="1">
    <citation type="journal article" date="2013" name="Nat. Genet.">
        <title>The duck genome and transcriptome provide insight into an avian influenza virus reservoir species.</title>
        <authorList>
            <person name="Huang Y."/>
            <person name="Li Y."/>
            <person name="Burt D.W."/>
            <person name="Chen H."/>
            <person name="Zhang Y."/>
            <person name="Qian W."/>
            <person name="Kim H."/>
            <person name="Gan S."/>
            <person name="Zhao Y."/>
            <person name="Li J."/>
            <person name="Yi K."/>
            <person name="Feng H."/>
            <person name="Zhu P."/>
            <person name="Li B."/>
            <person name="Liu Q."/>
            <person name="Fairley S."/>
            <person name="Magor K.E."/>
            <person name="Du Z."/>
            <person name="Hu X."/>
            <person name="Goodman L."/>
            <person name="Tafer H."/>
            <person name="Vignal A."/>
            <person name="Lee T."/>
            <person name="Kim K.W."/>
            <person name="Sheng Z."/>
            <person name="An Y."/>
            <person name="Searle S."/>
            <person name="Herrero J."/>
            <person name="Groenen M.A."/>
            <person name="Crooijmans R.P."/>
            <person name="Faraut T."/>
            <person name="Cai Q."/>
            <person name="Webster R.G."/>
            <person name="Aldridge J.R."/>
            <person name="Warren W.C."/>
            <person name="Bartschat S."/>
            <person name="Kehr S."/>
            <person name="Marz M."/>
            <person name="Stadler P.F."/>
            <person name="Smith J."/>
            <person name="Kraus R.H."/>
            <person name="Zhao Y."/>
            <person name="Ren L."/>
            <person name="Fei J."/>
            <person name="Morisson M."/>
            <person name="Kaiser P."/>
            <person name="Griffin D.K."/>
            <person name="Rao M."/>
            <person name="Pitel F."/>
            <person name="Wang J."/>
            <person name="Li N."/>
        </authorList>
    </citation>
    <scope>NUCLEOTIDE SEQUENCE [LARGE SCALE GENOMIC DNA]</scope>
</reference>
<sequence length="127" mass="13955">MKFPLLQDRSEARAKVWSLLGLPAAEHSLCAHPTHLPNHPRSPPAPVFTSCPGIPNPQRDIRQRHRSGCLIHSKATLRRRLLGNHTAKLFLLKPSPSPRAAPAARPLPLGSSLVPRERRSDVERAGG</sequence>
<dbReference type="Proteomes" id="UP000296049">
    <property type="component" value="Unassembled WGS sequence"/>
</dbReference>
<feature type="region of interest" description="Disordered" evidence="1">
    <location>
        <begin position="33"/>
        <end position="65"/>
    </location>
</feature>
<feature type="compositionally biased region" description="Basic and acidic residues" evidence="1">
    <location>
        <begin position="115"/>
        <end position="127"/>
    </location>
</feature>
<feature type="region of interest" description="Disordered" evidence="1">
    <location>
        <begin position="92"/>
        <end position="127"/>
    </location>
</feature>